<sequence length="59" mass="6999">MPTPKPSSDRKMFGIRLPDSLMKEIKHLAVDEGKPMNELVEEGLRDLMKKYREKRRESR</sequence>
<dbReference type="KEGG" id="nti:DNFV4_00318"/>
<evidence type="ECO:0000313" key="3">
    <source>
        <dbReference type="Proteomes" id="UP001179121"/>
    </source>
</evidence>
<gene>
    <name evidence="2" type="ORF">DNFV4_00318</name>
</gene>
<keyword evidence="3" id="KW-1185">Reference proteome</keyword>
<reference evidence="2" key="1">
    <citation type="submission" date="2022-10" db="EMBL/GenBank/DDBJ databases">
        <authorList>
            <person name="Koch H."/>
        </authorList>
    </citation>
    <scope>NUCLEOTIDE SEQUENCE</scope>
    <source>
        <strain evidence="2">DNF</strain>
    </source>
</reference>
<dbReference type="SUPFAM" id="SSF47598">
    <property type="entry name" value="Ribbon-helix-helix"/>
    <property type="match status" value="1"/>
</dbReference>
<evidence type="ECO:0000259" key="1">
    <source>
        <dbReference type="Pfam" id="PF01402"/>
    </source>
</evidence>
<evidence type="ECO:0000313" key="2">
    <source>
        <dbReference type="EMBL" id="CAI4029898.1"/>
    </source>
</evidence>
<dbReference type="AlphaFoldDB" id="A0AA86MVQ5"/>
<proteinExistence type="predicted"/>
<dbReference type="Gene3D" id="1.10.1220.10">
    <property type="entry name" value="Met repressor-like"/>
    <property type="match status" value="1"/>
</dbReference>
<accession>A0AA86MVQ5</accession>
<dbReference type="InterPro" id="IPR013321">
    <property type="entry name" value="Arc_rbn_hlx_hlx"/>
</dbReference>
<protein>
    <recommendedName>
        <fullName evidence="1">Ribbon-helix-helix protein CopG domain-containing protein</fullName>
    </recommendedName>
</protein>
<dbReference type="GO" id="GO:0006355">
    <property type="term" value="P:regulation of DNA-templated transcription"/>
    <property type="evidence" value="ECO:0007669"/>
    <property type="project" value="InterPro"/>
</dbReference>
<organism evidence="2 3">
    <name type="scientific">Nitrospira tepida</name>
    <dbReference type="NCBI Taxonomy" id="2973512"/>
    <lineage>
        <taxon>Bacteria</taxon>
        <taxon>Pseudomonadati</taxon>
        <taxon>Nitrospirota</taxon>
        <taxon>Nitrospiria</taxon>
        <taxon>Nitrospirales</taxon>
        <taxon>Nitrospiraceae</taxon>
        <taxon>Nitrospira</taxon>
    </lineage>
</organism>
<dbReference type="InterPro" id="IPR010985">
    <property type="entry name" value="Ribbon_hlx_hlx"/>
</dbReference>
<name>A0AA86MVQ5_9BACT</name>
<dbReference type="EMBL" id="OX365700">
    <property type="protein sequence ID" value="CAI4029898.1"/>
    <property type="molecule type" value="Genomic_DNA"/>
</dbReference>
<dbReference type="InterPro" id="IPR002145">
    <property type="entry name" value="CopG"/>
</dbReference>
<feature type="domain" description="Ribbon-helix-helix protein CopG" evidence="1">
    <location>
        <begin position="13"/>
        <end position="50"/>
    </location>
</feature>
<dbReference type="Proteomes" id="UP001179121">
    <property type="component" value="Chromosome"/>
</dbReference>
<dbReference type="Pfam" id="PF01402">
    <property type="entry name" value="RHH_1"/>
    <property type="match status" value="1"/>
</dbReference>